<name>A0A8C3SNU6_CHESE</name>
<sequence length="82" mass="8858">MGEEGGSVTLLCLTASSGVPLFCRSLGAPSKHQLPFSVIGSLNGVHMFGANLDVLLTAACTANTHVVWRVFHNRCSWAWRSW</sequence>
<feature type="domain" description="FUZ/MON1/HPS1 first Longin" evidence="1">
    <location>
        <begin position="9"/>
        <end position="72"/>
    </location>
</feature>
<dbReference type="PANTHER" id="PTHR13559:SF1">
    <property type="entry name" value="PROTEIN FUZZY HOMOLOG"/>
    <property type="match status" value="1"/>
</dbReference>
<evidence type="ECO:0000313" key="2">
    <source>
        <dbReference type="Ensembl" id="ENSCSRP00000015926.1"/>
    </source>
</evidence>
<dbReference type="InterPro" id="IPR043972">
    <property type="entry name" value="FUZ/MON1/HPS1_longin_1"/>
</dbReference>
<dbReference type="Ensembl" id="ENSCSRT00000016613.1">
    <property type="protein sequence ID" value="ENSCSRP00000015926.1"/>
    <property type="gene ID" value="ENSCSRG00000012124.1"/>
</dbReference>
<accession>A0A8C3SNU6</accession>
<dbReference type="Proteomes" id="UP000694403">
    <property type="component" value="Unplaced"/>
</dbReference>
<reference evidence="2" key="1">
    <citation type="submission" date="2025-08" db="UniProtKB">
        <authorList>
            <consortium name="Ensembl"/>
        </authorList>
    </citation>
    <scope>IDENTIFICATION</scope>
</reference>
<evidence type="ECO:0000313" key="3">
    <source>
        <dbReference type="Proteomes" id="UP000694403"/>
    </source>
</evidence>
<protein>
    <recommendedName>
        <fullName evidence="1">FUZ/MON1/HPS1 first Longin domain-containing protein</fullName>
    </recommendedName>
</protein>
<keyword evidence="3" id="KW-1185">Reference proteome</keyword>
<dbReference type="PANTHER" id="PTHR13559">
    <property type="entry name" value="INTRACELLULAR TRAFFIC PROTEIN-RELATED"/>
    <property type="match status" value="1"/>
</dbReference>
<organism evidence="2 3">
    <name type="scientific">Chelydra serpentina</name>
    <name type="common">Snapping turtle</name>
    <name type="synonym">Testudo serpentina</name>
    <dbReference type="NCBI Taxonomy" id="8475"/>
    <lineage>
        <taxon>Eukaryota</taxon>
        <taxon>Metazoa</taxon>
        <taxon>Chordata</taxon>
        <taxon>Craniata</taxon>
        <taxon>Vertebrata</taxon>
        <taxon>Euteleostomi</taxon>
        <taxon>Archelosauria</taxon>
        <taxon>Testudinata</taxon>
        <taxon>Testudines</taxon>
        <taxon>Cryptodira</taxon>
        <taxon>Durocryptodira</taxon>
        <taxon>Americhelydia</taxon>
        <taxon>Chelydroidea</taxon>
        <taxon>Chelydridae</taxon>
        <taxon>Chelydra</taxon>
    </lineage>
</organism>
<reference evidence="2" key="2">
    <citation type="submission" date="2025-09" db="UniProtKB">
        <authorList>
            <consortium name="Ensembl"/>
        </authorList>
    </citation>
    <scope>IDENTIFICATION</scope>
</reference>
<proteinExistence type="predicted"/>
<dbReference type="AlphaFoldDB" id="A0A8C3SNU6"/>
<dbReference type="Pfam" id="PF19036">
    <property type="entry name" value="Fuz_longin_1"/>
    <property type="match status" value="1"/>
</dbReference>
<dbReference type="InterPro" id="IPR026069">
    <property type="entry name" value="Fuzzy"/>
</dbReference>
<dbReference type="GO" id="GO:1905515">
    <property type="term" value="P:non-motile cilium assembly"/>
    <property type="evidence" value="ECO:0007669"/>
    <property type="project" value="TreeGrafter"/>
</dbReference>
<dbReference type="GO" id="GO:0016192">
    <property type="term" value="P:vesicle-mediated transport"/>
    <property type="evidence" value="ECO:0007669"/>
    <property type="project" value="InterPro"/>
</dbReference>
<evidence type="ECO:0000259" key="1">
    <source>
        <dbReference type="Pfam" id="PF19036"/>
    </source>
</evidence>